<name>A0A2W2BTI8_9ACTN</name>
<dbReference type="EMBL" id="POUB01000264">
    <property type="protein sequence ID" value="PZF88780.1"/>
    <property type="molecule type" value="Genomic_DNA"/>
</dbReference>
<evidence type="ECO:0000313" key="3">
    <source>
        <dbReference type="EMBL" id="PZF88780.1"/>
    </source>
</evidence>
<dbReference type="RefSeq" id="WP_111136843.1">
    <property type="nucleotide sequence ID" value="NZ_POUB01000264.1"/>
</dbReference>
<dbReference type="OrthoDB" id="3392429at2"/>
<feature type="compositionally biased region" description="Basic residues" evidence="1">
    <location>
        <begin position="129"/>
        <end position="139"/>
    </location>
</feature>
<comment type="caution">
    <text evidence="3">The sequence shown here is derived from an EMBL/GenBank/DDBJ whole genome shotgun (WGS) entry which is preliminary data.</text>
</comment>
<evidence type="ECO:0000313" key="4">
    <source>
        <dbReference type="Proteomes" id="UP000248749"/>
    </source>
</evidence>
<dbReference type="InterPro" id="IPR003033">
    <property type="entry name" value="SCP2_sterol-bd_dom"/>
</dbReference>
<organism evidence="3 4">
    <name type="scientific">Micromonospora deserti</name>
    <dbReference type="NCBI Taxonomy" id="2070366"/>
    <lineage>
        <taxon>Bacteria</taxon>
        <taxon>Bacillati</taxon>
        <taxon>Actinomycetota</taxon>
        <taxon>Actinomycetes</taxon>
        <taxon>Micromonosporales</taxon>
        <taxon>Micromonosporaceae</taxon>
        <taxon>Micromonospora</taxon>
    </lineage>
</organism>
<reference evidence="3 4" key="1">
    <citation type="submission" date="2018-01" db="EMBL/GenBank/DDBJ databases">
        <title>Draft genome sequence of Salinispora sp. 13K206.</title>
        <authorList>
            <person name="Sahin N."/>
            <person name="Saygin H."/>
            <person name="Ay H."/>
        </authorList>
    </citation>
    <scope>NUCLEOTIDE SEQUENCE [LARGE SCALE GENOMIC DNA]</scope>
    <source>
        <strain evidence="3 4">13K206</strain>
    </source>
</reference>
<dbReference type="InterPro" id="IPR036527">
    <property type="entry name" value="SCP2_sterol-bd_dom_sf"/>
</dbReference>
<evidence type="ECO:0000256" key="1">
    <source>
        <dbReference type="SAM" id="MobiDB-lite"/>
    </source>
</evidence>
<dbReference type="Pfam" id="PF02036">
    <property type="entry name" value="SCP2"/>
    <property type="match status" value="1"/>
</dbReference>
<feature type="compositionally biased region" description="Basic and acidic residues" evidence="1">
    <location>
        <begin position="117"/>
        <end position="128"/>
    </location>
</feature>
<dbReference type="AlphaFoldDB" id="A0A2W2BTI8"/>
<gene>
    <name evidence="3" type="ORF">C1I99_26040</name>
</gene>
<feature type="domain" description="SCP2" evidence="2">
    <location>
        <begin position="23"/>
        <end position="107"/>
    </location>
</feature>
<sequence>MADTIVDFLMTLGRNENPRLKDLPGWARGTIRVDIQGDGRTERWFVTLQKGKARVSRVGPEPKAVVCGHRLVFDRMARGEAKFSPSFFRNDLAVEGDLRLADAFGRMLFPGPPSAQHPREFTRKEAARHDRKNHQHPGR</sequence>
<feature type="region of interest" description="Disordered" evidence="1">
    <location>
        <begin position="108"/>
        <end position="139"/>
    </location>
</feature>
<dbReference type="Gene3D" id="3.30.1050.10">
    <property type="entry name" value="SCP2 sterol-binding domain"/>
    <property type="match status" value="1"/>
</dbReference>
<evidence type="ECO:0000259" key="2">
    <source>
        <dbReference type="Pfam" id="PF02036"/>
    </source>
</evidence>
<keyword evidence="4" id="KW-1185">Reference proteome</keyword>
<protein>
    <submittedName>
        <fullName evidence="3">Sterol-binding protein</fullName>
    </submittedName>
</protein>
<dbReference type="Proteomes" id="UP000248749">
    <property type="component" value="Unassembled WGS sequence"/>
</dbReference>
<dbReference type="SUPFAM" id="SSF55718">
    <property type="entry name" value="SCP-like"/>
    <property type="match status" value="1"/>
</dbReference>
<proteinExistence type="predicted"/>
<accession>A0A2W2BTI8</accession>